<organism evidence="3 4">
    <name type="scientific">Microthlaspi erraticum</name>
    <dbReference type="NCBI Taxonomy" id="1685480"/>
    <lineage>
        <taxon>Eukaryota</taxon>
        <taxon>Viridiplantae</taxon>
        <taxon>Streptophyta</taxon>
        <taxon>Embryophyta</taxon>
        <taxon>Tracheophyta</taxon>
        <taxon>Spermatophyta</taxon>
        <taxon>Magnoliopsida</taxon>
        <taxon>eudicotyledons</taxon>
        <taxon>Gunneridae</taxon>
        <taxon>Pentapetalae</taxon>
        <taxon>rosids</taxon>
        <taxon>malvids</taxon>
        <taxon>Brassicales</taxon>
        <taxon>Brassicaceae</taxon>
        <taxon>Coluteocarpeae</taxon>
        <taxon>Microthlaspi</taxon>
    </lineage>
</organism>
<feature type="compositionally biased region" description="Acidic residues" evidence="1">
    <location>
        <begin position="56"/>
        <end position="67"/>
    </location>
</feature>
<evidence type="ECO:0000256" key="1">
    <source>
        <dbReference type="SAM" id="MobiDB-lite"/>
    </source>
</evidence>
<reference evidence="3" key="1">
    <citation type="submission" date="2020-01" db="EMBL/GenBank/DDBJ databases">
        <authorList>
            <person name="Mishra B."/>
        </authorList>
    </citation>
    <scope>NUCLEOTIDE SEQUENCE [LARGE SCALE GENOMIC DNA]</scope>
</reference>
<keyword evidence="2" id="KW-0472">Membrane</keyword>
<dbReference type="EMBL" id="CACVBM020001152">
    <property type="protein sequence ID" value="CAA7035163.1"/>
    <property type="molecule type" value="Genomic_DNA"/>
</dbReference>
<feature type="compositionally biased region" description="Polar residues" evidence="1">
    <location>
        <begin position="23"/>
        <end position="35"/>
    </location>
</feature>
<evidence type="ECO:0000313" key="4">
    <source>
        <dbReference type="Proteomes" id="UP000467841"/>
    </source>
</evidence>
<feature type="transmembrane region" description="Helical" evidence="2">
    <location>
        <begin position="201"/>
        <end position="220"/>
    </location>
</feature>
<evidence type="ECO:0000256" key="2">
    <source>
        <dbReference type="SAM" id="Phobius"/>
    </source>
</evidence>
<dbReference type="AlphaFoldDB" id="A0A6D2JDN9"/>
<proteinExistence type="predicted"/>
<dbReference type="OrthoDB" id="10542860at2759"/>
<keyword evidence="2" id="KW-0812">Transmembrane</keyword>
<feature type="region of interest" description="Disordered" evidence="1">
    <location>
        <begin position="1"/>
        <end position="69"/>
    </location>
</feature>
<keyword evidence="2" id="KW-1133">Transmembrane helix</keyword>
<dbReference type="Proteomes" id="UP000467841">
    <property type="component" value="Unassembled WGS sequence"/>
</dbReference>
<gene>
    <name evidence="3" type="ORF">MERR_LOCUS22398</name>
</gene>
<sequence>MTSKNAIKMEPEEVQISPPAKTQADTDNTSKNSKSPKTEGVPSPEAEVKIDVTPSEIEEADTDDDSCEKEPLLKTTELPVSTGAKFAKTHTLKGSIRQPLVPVLHNVEEKPTDPDERVLNFAARAHELLRWAIGSAVIFVPIKFIADAQKKEEEKPLGVYHAILNALQGFNFAYPFILFIVIYGLFHLVAAYIADPAKARILEWLSLLFGFGVLASVIFYAGVWVFVWSIITAIVVLGAIKFVFMCCACAGEKDETIDV</sequence>
<feature type="transmembrane region" description="Helical" evidence="2">
    <location>
        <begin position="226"/>
        <end position="250"/>
    </location>
</feature>
<accession>A0A6D2JDN9</accession>
<feature type="transmembrane region" description="Helical" evidence="2">
    <location>
        <begin position="172"/>
        <end position="194"/>
    </location>
</feature>
<evidence type="ECO:0000313" key="3">
    <source>
        <dbReference type="EMBL" id="CAA7035163.1"/>
    </source>
</evidence>
<comment type="caution">
    <text evidence="3">The sequence shown here is derived from an EMBL/GenBank/DDBJ whole genome shotgun (WGS) entry which is preliminary data.</text>
</comment>
<name>A0A6D2JDN9_9BRAS</name>
<keyword evidence="4" id="KW-1185">Reference proteome</keyword>
<protein>
    <submittedName>
        <fullName evidence="3">Uncharacterized protein</fullName>
    </submittedName>
</protein>